<gene>
    <name evidence="1" type="ORF">DMAD_01513</name>
</gene>
<dbReference type="Proteomes" id="UP001500889">
    <property type="component" value="Chromosome A"/>
</dbReference>
<accession>A0AAU9G1V8</accession>
<protein>
    <recommendedName>
        <fullName evidence="3">Zinc finger PHD-type domain-containing protein</fullName>
    </recommendedName>
</protein>
<evidence type="ECO:0000313" key="1">
    <source>
        <dbReference type="EMBL" id="BFG01860.1"/>
    </source>
</evidence>
<evidence type="ECO:0008006" key="3">
    <source>
        <dbReference type="Google" id="ProtNLM"/>
    </source>
</evidence>
<proteinExistence type="predicted"/>
<sequence>MEGTDQNSIFARLNARYGNLTASSPRDVINFKAQKMSMARKRLKNAGKEHVDVDDNSNVELVEQQNINPNMESKKTIVKTCICERPEKSLKCGRCHQSFHGRIGAKCEKHPAVAFLMDFRECPYCGANHDVIKELGSDPHD</sequence>
<evidence type="ECO:0000313" key="2">
    <source>
        <dbReference type="Proteomes" id="UP001500889"/>
    </source>
</evidence>
<organism evidence="1 2">
    <name type="scientific">Drosophila madeirensis</name>
    <name type="common">Fruit fly</name>
    <dbReference type="NCBI Taxonomy" id="30013"/>
    <lineage>
        <taxon>Eukaryota</taxon>
        <taxon>Metazoa</taxon>
        <taxon>Ecdysozoa</taxon>
        <taxon>Arthropoda</taxon>
        <taxon>Hexapoda</taxon>
        <taxon>Insecta</taxon>
        <taxon>Pterygota</taxon>
        <taxon>Neoptera</taxon>
        <taxon>Endopterygota</taxon>
        <taxon>Diptera</taxon>
        <taxon>Brachycera</taxon>
        <taxon>Muscomorpha</taxon>
        <taxon>Ephydroidea</taxon>
        <taxon>Drosophilidae</taxon>
        <taxon>Drosophila</taxon>
        <taxon>Sophophora</taxon>
    </lineage>
</organism>
<dbReference type="EMBL" id="AP029266">
    <property type="protein sequence ID" value="BFG01860.1"/>
    <property type="molecule type" value="Genomic_DNA"/>
</dbReference>
<keyword evidence="2" id="KW-1185">Reference proteome</keyword>
<name>A0AAU9G1V8_DROMD</name>
<reference evidence="1 2" key="1">
    <citation type="submission" date="2024-02" db="EMBL/GenBank/DDBJ databases">
        <title>A chromosome-level genome assembly of Drosophila madeirensis, a fruit fly species endemic to Madeira island.</title>
        <authorList>
            <person name="Tomihara K."/>
            <person name="Llopart A."/>
            <person name="Yamamoto D."/>
        </authorList>
    </citation>
    <scope>NUCLEOTIDE SEQUENCE [LARGE SCALE GENOMIC DNA]</scope>
    <source>
        <strain evidence="1 2">RF1</strain>
    </source>
</reference>
<dbReference type="AlphaFoldDB" id="A0AAU9G1V8"/>